<dbReference type="GO" id="GO:0004497">
    <property type="term" value="F:monooxygenase activity"/>
    <property type="evidence" value="ECO:0007669"/>
    <property type="project" value="InterPro"/>
</dbReference>
<dbReference type="GO" id="GO:0016705">
    <property type="term" value="F:oxidoreductase activity, acting on paired donors, with incorporation or reduction of molecular oxygen"/>
    <property type="evidence" value="ECO:0007669"/>
    <property type="project" value="InterPro"/>
</dbReference>
<name>A0A1W2FV19_KIBAR</name>
<dbReference type="InterPro" id="IPR050121">
    <property type="entry name" value="Cytochrome_P450_monoxygenase"/>
</dbReference>
<dbReference type="EMBL" id="FWXV01000012">
    <property type="protein sequence ID" value="SMD25755.1"/>
    <property type="molecule type" value="Genomic_DNA"/>
</dbReference>
<evidence type="ECO:0000256" key="2">
    <source>
        <dbReference type="ARBA" id="ARBA00022723"/>
    </source>
</evidence>
<reference evidence="6 7" key="1">
    <citation type="submission" date="2017-04" db="EMBL/GenBank/DDBJ databases">
        <authorList>
            <person name="Afonso C.L."/>
            <person name="Miller P.J."/>
            <person name="Scott M.A."/>
            <person name="Spackman E."/>
            <person name="Goraichik I."/>
            <person name="Dimitrov K.M."/>
            <person name="Suarez D.L."/>
            <person name="Swayne D.E."/>
        </authorList>
    </citation>
    <scope>NUCLEOTIDE SEQUENCE [LARGE SCALE GENOMIC DNA]</scope>
    <source>
        <strain evidence="6 7">DSM 43828</strain>
    </source>
</reference>
<dbReference type="AlphaFoldDB" id="A0A1W2FV19"/>
<comment type="cofactor">
    <cofactor evidence="4">
        <name>heme</name>
        <dbReference type="ChEBI" id="CHEBI:30413"/>
    </cofactor>
</comment>
<proteinExistence type="inferred from homology"/>
<evidence type="ECO:0000256" key="3">
    <source>
        <dbReference type="ARBA" id="ARBA00023004"/>
    </source>
</evidence>
<dbReference type="PANTHER" id="PTHR24305:SF166">
    <property type="entry name" value="CYTOCHROME P450 12A4, MITOCHONDRIAL-RELATED"/>
    <property type="match status" value="1"/>
</dbReference>
<dbReference type="PRINTS" id="PR00385">
    <property type="entry name" value="P450"/>
</dbReference>
<dbReference type="InterPro" id="IPR002403">
    <property type="entry name" value="Cyt_P450_E_grp-IV"/>
</dbReference>
<keyword evidence="4" id="KW-0349">Heme</keyword>
<organism evidence="6 7">
    <name type="scientific">Kibdelosporangium aridum</name>
    <dbReference type="NCBI Taxonomy" id="2030"/>
    <lineage>
        <taxon>Bacteria</taxon>
        <taxon>Bacillati</taxon>
        <taxon>Actinomycetota</taxon>
        <taxon>Actinomycetes</taxon>
        <taxon>Pseudonocardiales</taxon>
        <taxon>Pseudonocardiaceae</taxon>
        <taxon>Kibdelosporangium</taxon>
    </lineage>
</organism>
<sequence>MAKHRGVSSEFRTIPGPVPTPPNGNLADIAAAGGLHTFQLELHERYGPVARFDLPGTRVVSVADPELLAATSRINRRPQELFEFLSPLFEAGNLQTIGEDEHVPWRRLLLSALGNHRSHEAHFGEFTRLTLDLADRWAAHAGEISLQEELSELSLRLIVEFAMGSEVGSAQRTSTAFRDLIAEYLGRQYGSEFSEAHAAEMLAHVRRTITGILDAGQPGAGLVTMLAESGWDPARIRDTALVVVMAGYHTSGVAVSWALHLLAHHPEVAQRLRDELDRVLGDRPAPAYDELKSLDYLERVVKEAMRRYPPGPYAARELPEDLVLDDYLIPAGTTLMYPIWAIHLNPAYWPEPERFDPDRFTAAEAQRRPKFAFIPFGFGPRSCEGAALAMVEIKLMLAVLVKRFDFVPVPGHEVTPVERFVLWAQDDIRMTVSPR</sequence>
<accession>A0A1W2FV19</accession>
<gene>
    <name evidence="6" type="ORF">SAMN05661093_09334</name>
</gene>
<dbReference type="PRINTS" id="PR00465">
    <property type="entry name" value="EP450IV"/>
</dbReference>
<evidence type="ECO:0000313" key="6">
    <source>
        <dbReference type="EMBL" id="SMD25755.1"/>
    </source>
</evidence>
<dbReference type="Gene3D" id="1.10.630.10">
    <property type="entry name" value="Cytochrome P450"/>
    <property type="match status" value="1"/>
</dbReference>
<feature type="region of interest" description="Disordered" evidence="5">
    <location>
        <begin position="1"/>
        <end position="23"/>
    </location>
</feature>
<dbReference type="GO" id="GO:0005506">
    <property type="term" value="F:iron ion binding"/>
    <property type="evidence" value="ECO:0007669"/>
    <property type="project" value="InterPro"/>
</dbReference>
<keyword evidence="7" id="KW-1185">Reference proteome</keyword>
<keyword evidence="3 4" id="KW-0408">Iron</keyword>
<feature type="binding site" description="axial binding residue" evidence="4">
    <location>
        <position position="383"/>
    </location>
    <ligand>
        <name>heme</name>
        <dbReference type="ChEBI" id="CHEBI:30413"/>
    </ligand>
    <ligandPart>
        <name>Fe</name>
        <dbReference type="ChEBI" id="CHEBI:18248"/>
    </ligandPart>
</feature>
<dbReference type="SUPFAM" id="SSF48264">
    <property type="entry name" value="Cytochrome P450"/>
    <property type="match status" value="1"/>
</dbReference>
<evidence type="ECO:0000256" key="4">
    <source>
        <dbReference type="PIRSR" id="PIRSR602403-1"/>
    </source>
</evidence>
<protein>
    <submittedName>
        <fullName evidence="6">Cytochrome P450</fullName>
    </submittedName>
</protein>
<dbReference type="GO" id="GO:0020037">
    <property type="term" value="F:heme binding"/>
    <property type="evidence" value="ECO:0007669"/>
    <property type="project" value="InterPro"/>
</dbReference>
<comment type="similarity">
    <text evidence="1">Belongs to the cytochrome P450 family.</text>
</comment>
<dbReference type="Pfam" id="PF00067">
    <property type="entry name" value="p450"/>
    <property type="match status" value="2"/>
</dbReference>
<dbReference type="InterPro" id="IPR036396">
    <property type="entry name" value="Cyt_P450_sf"/>
</dbReference>
<dbReference type="InterPro" id="IPR001128">
    <property type="entry name" value="Cyt_P450"/>
</dbReference>
<dbReference type="PANTHER" id="PTHR24305">
    <property type="entry name" value="CYTOCHROME P450"/>
    <property type="match status" value="1"/>
</dbReference>
<evidence type="ECO:0000313" key="7">
    <source>
        <dbReference type="Proteomes" id="UP000192674"/>
    </source>
</evidence>
<evidence type="ECO:0000256" key="5">
    <source>
        <dbReference type="SAM" id="MobiDB-lite"/>
    </source>
</evidence>
<dbReference type="Proteomes" id="UP000192674">
    <property type="component" value="Unassembled WGS sequence"/>
</dbReference>
<evidence type="ECO:0000256" key="1">
    <source>
        <dbReference type="ARBA" id="ARBA00010617"/>
    </source>
</evidence>
<keyword evidence="2 4" id="KW-0479">Metal-binding</keyword>